<dbReference type="SUPFAM" id="SSF47986">
    <property type="entry name" value="DEATH domain"/>
    <property type="match status" value="1"/>
</dbReference>
<comment type="caution">
    <text evidence="1">The sequence shown here is derived from an EMBL/GenBank/DDBJ whole genome shotgun (WGS) entry which is preliminary data.</text>
</comment>
<reference evidence="1 2" key="1">
    <citation type="submission" date="2017-03" db="EMBL/GenBank/DDBJ databases">
        <title>Genome Survey of Euroglyphus maynei.</title>
        <authorList>
            <person name="Arlian L.G."/>
            <person name="Morgan M.S."/>
            <person name="Rider S.D."/>
        </authorList>
    </citation>
    <scope>NUCLEOTIDE SEQUENCE [LARGE SCALE GENOMIC DNA]</scope>
    <source>
        <strain evidence="1">Arlian Lab</strain>
        <tissue evidence="1">Whole body</tissue>
    </source>
</reference>
<dbReference type="InterPro" id="IPR011029">
    <property type="entry name" value="DEATH-like_dom_sf"/>
</dbReference>
<dbReference type="AlphaFoldDB" id="A0A1Y3AQ14"/>
<organism evidence="1 2">
    <name type="scientific">Euroglyphus maynei</name>
    <name type="common">Mayne's house dust mite</name>
    <dbReference type="NCBI Taxonomy" id="6958"/>
    <lineage>
        <taxon>Eukaryota</taxon>
        <taxon>Metazoa</taxon>
        <taxon>Ecdysozoa</taxon>
        <taxon>Arthropoda</taxon>
        <taxon>Chelicerata</taxon>
        <taxon>Arachnida</taxon>
        <taxon>Acari</taxon>
        <taxon>Acariformes</taxon>
        <taxon>Sarcoptiformes</taxon>
        <taxon>Astigmata</taxon>
        <taxon>Psoroptidia</taxon>
        <taxon>Analgoidea</taxon>
        <taxon>Pyroglyphidae</taxon>
        <taxon>Pyroglyphinae</taxon>
        <taxon>Euroglyphus</taxon>
    </lineage>
</organism>
<dbReference type="EMBL" id="MUJZ01065264">
    <property type="protein sequence ID" value="OTF70539.1"/>
    <property type="molecule type" value="Genomic_DNA"/>
</dbReference>
<sequence length="111" mass="12657">MNNNKELSFSNELRHLPATIIHQLIGLLDIKDNWKSLATIIPNPDHPERLLFRTTDIAILDEQRKRPGGSAANAMIQHWSTYGRRRHTIGDAVHFLEQSGLIRAAELIRNS</sequence>
<feature type="non-terminal residue" evidence="1">
    <location>
        <position position="111"/>
    </location>
</feature>
<accession>A0A1Y3AQ14</accession>
<evidence type="ECO:0000313" key="1">
    <source>
        <dbReference type="EMBL" id="OTF70539.1"/>
    </source>
</evidence>
<dbReference type="Gene3D" id="1.10.533.10">
    <property type="entry name" value="Death Domain, Fas"/>
    <property type="match status" value="1"/>
</dbReference>
<proteinExistence type="predicted"/>
<protein>
    <submittedName>
        <fullName evidence="1">Uncharacterized protein</fullName>
    </submittedName>
</protein>
<keyword evidence="2" id="KW-1185">Reference proteome</keyword>
<name>A0A1Y3AQ14_EURMA</name>
<gene>
    <name evidence="1" type="ORF">BLA29_013609</name>
</gene>
<evidence type="ECO:0000313" key="2">
    <source>
        <dbReference type="Proteomes" id="UP000194236"/>
    </source>
</evidence>
<dbReference type="Proteomes" id="UP000194236">
    <property type="component" value="Unassembled WGS sequence"/>
</dbReference>